<name>A0AAP7DJ86_PAEAL</name>
<dbReference type="RefSeq" id="WP_171418015.1">
    <property type="nucleotide sequence ID" value="NZ_JABFOR010000025.1"/>
</dbReference>
<organism evidence="1 2">
    <name type="scientific">Paenibacillus alvei</name>
    <name type="common">Bacillus alvei</name>
    <dbReference type="NCBI Taxonomy" id="44250"/>
    <lineage>
        <taxon>Bacteria</taxon>
        <taxon>Bacillati</taxon>
        <taxon>Bacillota</taxon>
        <taxon>Bacilli</taxon>
        <taxon>Bacillales</taxon>
        <taxon>Paenibacillaceae</taxon>
        <taxon>Paenibacillus</taxon>
    </lineage>
</organism>
<dbReference type="Proteomes" id="UP000552038">
    <property type="component" value="Unassembled WGS sequence"/>
</dbReference>
<dbReference type="GO" id="GO:0004519">
    <property type="term" value="F:endonuclease activity"/>
    <property type="evidence" value="ECO:0007669"/>
    <property type="project" value="UniProtKB-KW"/>
</dbReference>
<evidence type="ECO:0000313" key="1">
    <source>
        <dbReference type="EMBL" id="NOJ72472.1"/>
    </source>
</evidence>
<keyword evidence="1" id="KW-0378">Hydrolase</keyword>
<dbReference type="AlphaFoldDB" id="A0AAP7DJ86"/>
<dbReference type="Gene3D" id="1.10.30.50">
    <property type="match status" value="1"/>
</dbReference>
<keyword evidence="1" id="KW-0255">Endonuclease</keyword>
<proteinExistence type="predicted"/>
<keyword evidence="1" id="KW-0540">Nuclease</keyword>
<gene>
    <name evidence="1" type="ORF">HMI46_18145</name>
</gene>
<protein>
    <submittedName>
        <fullName evidence="1">HNH endonuclease</fullName>
    </submittedName>
</protein>
<dbReference type="EMBL" id="JABFOR010000025">
    <property type="protein sequence ID" value="NOJ72472.1"/>
    <property type="molecule type" value="Genomic_DNA"/>
</dbReference>
<comment type="caution">
    <text evidence="1">The sequence shown here is derived from an EMBL/GenBank/DDBJ whole genome shotgun (WGS) entry which is preliminary data.</text>
</comment>
<sequence length="100" mass="12485">MNSFYKSTKWKRKRAKILRRDEYRCQESKRYGRSEPATTVHHIYQFELYPELALTDWNLVSLSDKKHNAMHDRKTHEITELGKQWQERVRDKFEEWRRTR</sequence>
<reference evidence="1 2" key="1">
    <citation type="submission" date="2020-05" db="EMBL/GenBank/DDBJ databases">
        <title>Whole genome sequencing and identification of novel metabolites from Paenibacillus alvei strain JR949.</title>
        <authorList>
            <person name="Rajendhran J."/>
            <person name="Sree Pranav P."/>
            <person name="Mahalakshmi B."/>
            <person name="Karthikeyan R."/>
        </authorList>
    </citation>
    <scope>NUCLEOTIDE SEQUENCE [LARGE SCALE GENOMIC DNA]</scope>
    <source>
        <strain evidence="1 2">JR949</strain>
    </source>
</reference>
<accession>A0AAP7DJ86</accession>
<evidence type="ECO:0000313" key="2">
    <source>
        <dbReference type="Proteomes" id="UP000552038"/>
    </source>
</evidence>